<dbReference type="PANTHER" id="PTHR30055">
    <property type="entry name" value="HTH-TYPE TRANSCRIPTIONAL REGULATOR RUTR"/>
    <property type="match status" value="1"/>
</dbReference>
<keyword evidence="2 4" id="KW-0238">DNA-binding</keyword>
<dbReference type="PROSITE" id="PS50977">
    <property type="entry name" value="HTH_TETR_2"/>
    <property type="match status" value="1"/>
</dbReference>
<dbReference type="Gene3D" id="1.10.10.60">
    <property type="entry name" value="Homeodomain-like"/>
    <property type="match status" value="1"/>
</dbReference>
<dbReference type="InterPro" id="IPR050109">
    <property type="entry name" value="HTH-type_TetR-like_transc_reg"/>
</dbReference>
<dbReference type="InterPro" id="IPR041678">
    <property type="entry name" value="TetR_C_16"/>
</dbReference>
<dbReference type="SUPFAM" id="SSF48498">
    <property type="entry name" value="Tetracyclin repressor-like, C-terminal domain"/>
    <property type="match status" value="1"/>
</dbReference>
<dbReference type="GO" id="GO:0003700">
    <property type="term" value="F:DNA-binding transcription factor activity"/>
    <property type="evidence" value="ECO:0007669"/>
    <property type="project" value="TreeGrafter"/>
</dbReference>
<feature type="region of interest" description="Disordered" evidence="5">
    <location>
        <begin position="1"/>
        <end position="26"/>
    </location>
</feature>
<evidence type="ECO:0000256" key="2">
    <source>
        <dbReference type="ARBA" id="ARBA00023125"/>
    </source>
</evidence>
<keyword evidence="1" id="KW-0805">Transcription regulation</keyword>
<dbReference type="AlphaFoldDB" id="A0A1V2I7U1"/>
<evidence type="ECO:0000313" key="7">
    <source>
        <dbReference type="EMBL" id="ONH28019.1"/>
    </source>
</evidence>
<name>A0A1V2I7U1_9ACTN</name>
<feature type="DNA-binding region" description="H-T-H motif" evidence="4">
    <location>
        <begin position="51"/>
        <end position="70"/>
    </location>
</feature>
<dbReference type="Gene3D" id="1.10.357.10">
    <property type="entry name" value="Tetracycline Repressor, domain 2"/>
    <property type="match status" value="1"/>
</dbReference>
<accession>A0A1V2I7U1</accession>
<evidence type="ECO:0000256" key="1">
    <source>
        <dbReference type="ARBA" id="ARBA00023015"/>
    </source>
</evidence>
<dbReference type="PANTHER" id="PTHR30055:SF234">
    <property type="entry name" value="HTH-TYPE TRANSCRIPTIONAL REGULATOR BETI"/>
    <property type="match status" value="1"/>
</dbReference>
<dbReference type="Pfam" id="PF00440">
    <property type="entry name" value="TetR_N"/>
    <property type="match status" value="1"/>
</dbReference>
<sequence>MPAQPQMPAESSRRAGDGARPARRRDAAATREALLAAAKTLFAERGYEGTRLRDVAAEAGVDVALVARYFGGKHGLHRAALASEVVDAVSPAGDESATELVARIFEMWDDSGIGSGVPAFVIPGLAPEVRAPALRLTEQRLIGPLAAKLSAQGVGTPVLRAQAMVAALIGIGLVRAVGSMPELARADRDDLVRLLGPAAELITEGQVRRRPGASPSAPEPLSRSPEPRDR</sequence>
<protein>
    <recommendedName>
        <fullName evidence="6">HTH tetR-type domain-containing protein</fullName>
    </recommendedName>
</protein>
<dbReference type="InterPro" id="IPR001647">
    <property type="entry name" value="HTH_TetR"/>
</dbReference>
<reference evidence="8" key="1">
    <citation type="submission" date="2016-10" db="EMBL/GenBank/DDBJ databases">
        <title>Frankia sp. NRRL B-16386 Genome sequencing.</title>
        <authorList>
            <person name="Ghodhbane-Gtari F."/>
            <person name="Swanson E."/>
            <person name="Gueddou A."/>
            <person name="Hezbri K."/>
            <person name="Ktari K."/>
            <person name="Nouioui I."/>
            <person name="Morris K."/>
            <person name="Simpson S."/>
            <person name="Abebe-Akele F."/>
            <person name="Thomas K."/>
            <person name="Gtari M."/>
            <person name="Tisa L.S."/>
        </authorList>
    </citation>
    <scope>NUCLEOTIDE SEQUENCE [LARGE SCALE GENOMIC DNA]</scope>
    <source>
        <strain evidence="8">NRRL B-16386</strain>
    </source>
</reference>
<comment type="caution">
    <text evidence="7">The sequence shown here is derived from an EMBL/GenBank/DDBJ whole genome shotgun (WGS) entry which is preliminary data.</text>
</comment>
<evidence type="ECO:0000256" key="5">
    <source>
        <dbReference type="SAM" id="MobiDB-lite"/>
    </source>
</evidence>
<dbReference type="RefSeq" id="WP_076818829.1">
    <property type="nucleotide sequence ID" value="NZ_MOMC01000043.1"/>
</dbReference>
<dbReference type="SUPFAM" id="SSF46689">
    <property type="entry name" value="Homeodomain-like"/>
    <property type="match status" value="1"/>
</dbReference>
<organism evidence="7 8">
    <name type="scientific">Pseudofrankia asymbiotica</name>
    <dbReference type="NCBI Taxonomy" id="1834516"/>
    <lineage>
        <taxon>Bacteria</taxon>
        <taxon>Bacillati</taxon>
        <taxon>Actinomycetota</taxon>
        <taxon>Actinomycetes</taxon>
        <taxon>Frankiales</taxon>
        <taxon>Frankiaceae</taxon>
        <taxon>Pseudofrankia</taxon>
    </lineage>
</organism>
<proteinExistence type="predicted"/>
<dbReference type="Pfam" id="PF17920">
    <property type="entry name" value="TetR_C_16"/>
    <property type="match status" value="1"/>
</dbReference>
<feature type="domain" description="HTH tetR-type" evidence="6">
    <location>
        <begin position="28"/>
        <end position="88"/>
    </location>
</feature>
<dbReference type="EMBL" id="MOMC01000043">
    <property type="protein sequence ID" value="ONH28019.1"/>
    <property type="molecule type" value="Genomic_DNA"/>
</dbReference>
<evidence type="ECO:0000256" key="4">
    <source>
        <dbReference type="PROSITE-ProRule" id="PRU00335"/>
    </source>
</evidence>
<evidence type="ECO:0000256" key="3">
    <source>
        <dbReference type="ARBA" id="ARBA00023163"/>
    </source>
</evidence>
<dbReference type="GO" id="GO:0000976">
    <property type="term" value="F:transcription cis-regulatory region binding"/>
    <property type="evidence" value="ECO:0007669"/>
    <property type="project" value="TreeGrafter"/>
</dbReference>
<feature type="region of interest" description="Disordered" evidence="5">
    <location>
        <begin position="203"/>
        <end position="230"/>
    </location>
</feature>
<keyword evidence="3" id="KW-0804">Transcription</keyword>
<dbReference type="PRINTS" id="PR00455">
    <property type="entry name" value="HTHTETR"/>
</dbReference>
<gene>
    <name evidence="7" type="ORF">BL253_20660</name>
</gene>
<dbReference type="InterPro" id="IPR009057">
    <property type="entry name" value="Homeodomain-like_sf"/>
</dbReference>
<dbReference type="Proteomes" id="UP000188929">
    <property type="component" value="Unassembled WGS sequence"/>
</dbReference>
<evidence type="ECO:0000259" key="6">
    <source>
        <dbReference type="PROSITE" id="PS50977"/>
    </source>
</evidence>
<dbReference type="InterPro" id="IPR036271">
    <property type="entry name" value="Tet_transcr_reg_TetR-rel_C_sf"/>
</dbReference>
<evidence type="ECO:0000313" key="8">
    <source>
        <dbReference type="Proteomes" id="UP000188929"/>
    </source>
</evidence>
<keyword evidence="8" id="KW-1185">Reference proteome</keyword>